<protein>
    <recommendedName>
        <fullName evidence="4">BAHD acyltransferase DCR</fullName>
    </recommendedName>
</protein>
<dbReference type="InterPro" id="IPR051283">
    <property type="entry name" value="Sec_Metabolite_Acyltrans"/>
</dbReference>
<keyword evidence="3" id="KW-1185">Reference proteome</keyword>
<dbReference type="PANTHER" id="PTHR31896">
    <property type="entry name" value="FAMILY REGULATORY PROTEIN, PUTATIVE (AFU_ORTHOLOGUE AFUA_3G14730)-RELATED"/>
    <property type="match status" value="1"/>
</dbReference>
<evidence type="ECO:0000313" key="2">
    <source>
        <dbReference type="EMBL" id="KAJ4978231.1"/>
    </source>
</evidence>
<evidence type="ECO:0000256" key="1">
    <source>
        <dbReference type="ARBA" id="ARBA00022679"/>
    </source>
</evidence>
<organism evidence="2 3">
    <name type="scientific">Protea cynaroides</name>
    <dbReference type="NCBI Taxonomy" id="273540"/>
    <lineage>
        <taxon>Eukaryota</taxon>
        <taxon>Viridiplantae</taxon>
        <taxon>Streptophyta</taxon>
        <taxon>Embryophyta</taxon>
        <taxon>Tracheophyta</taxon>
        <taxon>Spermatophyta</taxon>
        <taxon>Magnoliopsida</taxon>
        <taxon>Proteales</taxon>
        <taxon>Proteaceae</taxon>
        <taxon>Protea</taxon>
    </lineage>
</organism>
<keyword evidence="1" id="KW-0808">Transferase</keyword>
<name>A0A9Q0KXT1_9MAGN</name>
<dbReference type="Gene3D" id="3.30.559.10">
    <property type="entry name" value="Chloramphenicol acetyltransferase-like domain"/>
    <property type="match status" value="2"/>
</dbReference>
<dbReference type="AlphaFoldDB" id="A0A9Q0KXT1"/>
<sequence length="453" mass="50320">MPSSSSSILVSRCTIYPEQKSTIGFLKLSVSDLPMLSCQYIQKGVLLPRPPLSIDALVSLLKRALSQTLTHFPPLAGRLTTDSKGYVYVTCNDAGVDFIHVNATYLSTHDILTPIDVPDSVKNLFAFDGAVSYDGHFNPITAVQVTELADGIFIGCTVNHAVVDGTSFWNFFNSFAEVCRGVKRISMTPDFRRSFVKDSRAILRFPNGLPKFSTDELLRERIFHFSREAILELKSRANANRLDMEAEILGKQSNDGWKGNGNGQMTVVSISSFQSLCAQLWRSITRARRLSPTKSATFRMAVNCRHRLEPRLDPYYFGNAIQSIPTVALAGEILSQDLWWCATLLHHNVVAYDDAAVRRGVDDWEKNPRCFPLGNFDGAMITMGSSIRFPMYDNDFGWGRPLAIRSGRANKFDGKISAFPGREGGGSVDLEVCLASKTMAGLETDMEFMQYVS</sequence>
<dbReference type="PANTHER" id="PTHR31896:SF64">
    <property type="entry name" value="TRICHOTHECENE 3-O-ACETYLTRANSFERASE"/>
    <property type="match status" value="1"/>
</dbReference>
<comment type="caution">
    <text evidence="2">The sequence shown here is derived from an EMBL/GenBank/DDBJ whole genome shotgun (WGS) entry which is preliminary data.</text>
</comment>
<gene>
    <name evidence="2" type="ORF">NE237_009011</name>
</gene>
<evidence type="ECO:0000313" key="3">
    <source>
        <dbReference type="Proteomes" id="UP001141806"/>
    </source>
</evidence>
<dbReference type="SUPFAM" id="SSF52777">
    <property type="entry name" value="CoA-dependent acyltransferases"/>
    <property type="match status" value="1"/>
</dbReference>
<accession>A0A9Q0KXT1</accession>
<dbReference type="Proteomes" id="UP001141806">
    <property type="component" value="Unassembled WGS sequence"/>
</dbReference>
<dbReference type="GO" id="GO:0016740">
    <property type="term" value="F:transferase activity"/>
    <property type="evidence" value="ECO:0007669"/>
    <property type="project" value="UniProtKB-KW"/>
</dbReference>
<dbReference type="EMBL" id="JAMYWD010000002">
    <property type="protein sequence ID" value="KAJ4978231.1"/>
    <property type="molecule type" value="Genomic_DNA"/>
</dbReference>
<dbReference type="OrthoDB" id="1862401at2759"/>
<reference evidence="2" key="1">
    <citation type="journal article" date="2023" name="Plant J.">
        <title>The genome of the king protea, Protea cynaroides.</title>
        <authorList>
            <person name="Chang J."/>
            <person name="Duong T.A."/>
            <person name="Schoeman C."/>
            <person name="Ma X."/>
            <person name="Roodt D."/>
            <person name="Barker N."/>
            <person name="Li Z."/>
            <person name="Van de Peer Y."/>
            <person name="Mizrachi E."/>
        </authorList>
    </citation>
    <scope>NUCLEOTIDE SEQUENCE</scope>
    <source>
        <tissue evidence="2">Young leaves</tissue>
    </source>
</reference>
<dbReference type="InterPro" id="IPR023213">
    <property type="entry name" value="CAT-like_dom_sf"/>
</dbReference>
<evidence type="ECO:0008006" key="4">
    <source>
        <dbReference type="Google" id="ProtNLM"/>
    </source>
</evidence>
<dbReference type="Pfam" id="PF02458">
    <property type="entry name" value="Transferase"/>
    <property type="match status" value="1"/>
</dbReference>
<proteinExistence type="predicted"/>